<evidence type="ECO:0000256" key="2">
    <source>
        <dbReference type="SAM" id="SignalP"/>
    </source>
</evidence>
<protein>
    <recommendedName>
        <fullName evidence="3">PRC-barrel domain-containing protein</fullName>
    </recommendedName>
</protein>
<dbReference type="InterPro" id="IPR011033">
    <property type="entry name" value="PRC_barrel-like_sf"/>
</dbReference>
<gene>
    <name evidence="4" type="ORF">GCM10008942_16950</name>
</gene>
<dbReference type="SUPFAM" id="SSF50346">
    <property type="entry name" value="PRC-barrel domain"/>
    <property type="match status" value="1"/>
</dbReference>
<organism evidence="4 5">
    <name type="scientific">Rhizomicrobium electricum</name>
    <dbReference type="NCBI Taxonomy" id="480070"/>
    <lineage>
        <taxon>Bacteria</taxon>
        <taxon>Pseudomonadati</taxon>
        <taxon>Pseudomonadota</taxon>
        <taxon>Alphaproteobacteria</taxon>
        <taxon>Micropepsales</taxon>
        <taxon>Micropepsaceae</taxon>
        <taxon>Rhizomicrobium</taxon>
    </lineage>
</organism>
<name>A0ABP3PK88_9PROT</name>
<feature type="region of interest" description="Disordered" evidence="1">
    <location>
        <begin position="96"/>
        <end position="120"/>
    </location>
</feature>
<dbReference type="InterPro" id="IPR027275">
    <property type="entry name" value="PRC-brl_dom"/>
</dbReference>
<comment type="caution">
    <text evidence="4">The sequence shown here is derived from an EMBL/GenBank/DDBJ whole genome shotgun (WGS) entry which is preliminary data.</text>
</comment>
<proteinExistence type="predicted"/>
<evidence type="ECO:0000313" key="4">
    <source>
        <dbReference type="EMBL" id="GAA0568917.1"/>
    </source>
</evidence>
<accession>A0ABP3PK88</accession>
<evidence type="ECO:0000313" key="5">
    <source>
        <dbReference type="Proteomes" id="UP001499951"/>
    </source>
</evidence>
<feature type="signal peptide" evidence="2">
    <location>
        <begin position="1"/>
        <end position="20"/>
    </location>
</feature>
<reference evidence="5" key="1">
    <citation type="journal article" date="2019" name="Int. J. Syst. Evol. Microbiol.">
        <title>The Global Catalogue of Microorganisms (GCM) 10K type strain sequencing project: providing services to taxonomists for standard genome sequencing and annotation.</title>
        <authorList>
            <consortium name="The Broad Institute Genomics Platform"/>
            <consortium name="The Broad Institute Genome Sequencing Center for Infectious Disease"/>
            <person name="Wu L."/>
            <person name="Ma J."/>
        </authorList>
    </citation>
    <scope>NUCLEOTIDE SEQUENCE [LARGE SCALE GENOMIC DNA]</scope>
    <source>
        <strain evidence="5">JCM 15089</strain>
    </source>
</reference>
<feature type="compositionally biased region" description="Polar residues" evidence="1">
    <location>
        <begin position="101"/>
        <end position="120"/>
    </location>
</feature>
<dbReference type="Proteomes" id="UP001499951">
    <property type="component" value="Unassembled WGS sequence"/>
</dbReference>
<feature type="domain" description="PRC-barrel" evidence="3">
    <location>
        <begin position="38"/>
        <end position="98"/>
    </location>
</feature>
<keyword evidence="5" id="KW-1185">Reference proteome</keyword>
<evidence type="ECO:0000256" key="1">
    <source>
        <dbReference type="SAM" id="MobiDB-lite"/>
    </source>
</evidence>
<dbReference type="EMBL" id="BAAADD010000004">
    <property type="protein sequence ID" value="GAA0568917.1"/>
    <property type="molecule type" value="Genomic_DNA"/>
</dbReference>
<keyword evidence="2" id="KW-0732">Signal</keyword>
<feature type="chain" id="PRO_5046969196" description="PRC-barrel domain-containing protein" evidence="2">
    <location>
        <begin position="21"/>
        <end position="120"/>
    </location>
</feature>
<dbReference type="RefSeq" id="WP_166929780.1">
    <property type="nucleotide sequence ID" value="NZ_BAAADD010000004.1"/>
</dbReference>
<dbReference type="Gene3D" id="2.30.30.240">
    <property type="entry name" value="PRC-barrel domain"/>
    <property type="match status" value="1"/>
</dbReference>
<evidence type="ECO:0000259" key="3">
    <source>
        <dbReference type="Pfam" id="PF05239"/>
    </source>
</evidence>
<feature type="region of interest" description="Disordered" evidence="1">
    <location>
        <begin position="21"/>
        <end position="42"/>
    </location>
</feature>
<dbReference type="Pfam" id="PF05239">
    <property type="entry name" value="PRC"/>
    <property type="match status" value="1"/>
</dbReference>
<feature type="compositionally biased region" description="Pro residues" evidence="1">
    <location>
        <begin position="25"/>
        <end position="34"/>
    </location>
</feature>
<sequence length="120" mass="12536">MNTLSKIIAALALTALPAMAQDTPPATPMAPPSPSANADLTGQRIYNTDGDWIGTVTRMGSDTQGQPLAAVTIERKLGIAGTTVLFPMGSLQPREKGGYMTNLNGDQIKQLPKSNATNTP</sequence>